<dbReference type="InterPro" id="IPR050250">
    <property type="entry name" value="Macrolide_Exporter_MacB"/>
</dbReference>
<dbReference type="RefSeq" id="WP_181380216.1">
    <property type="nucleotide sequence ID" value="NZ_QGDI01000002.1"/>
</dbReference>
<feature type="transmembrane region" description="Helical" evidence="7">
    <location>
        <begin position="322"/>
        <end position="347"/>
    </location>
</feature>
<feature type="transmembrane region" description="Helical" evidence="7">
    <location>
        <begin position="646"/>
        <end position="672"/>
    </location>
</feature>
<dbReference type="EMBL" id="QGDI01000002">
    <property type="protein sequence ID" value="PWJ14653.1"/>
    <property type="molecule type" value="Genomic_DNA"/>
</dbReference>
<evidence type="ECO:0000313" key="10">
    <source>
        <dbReference type="Proteomes" id="UP000245720"/>
    </source>
</evidence>
<evidence type="ECO:0000256" key="1">
    <source>
        <dbReference type="ARBA" id="ARBA00004651"/>
    </source>
</evidence>
<reference evidence="9 10" key="1">
    <citation type="submission" date="2018-05" db="EMBL/GenBank/DDBJ databases">
        <title>The Hungate 1000. A catalogue of reference genomes from the rumen microbiome.</title>
        <authorList>
            <person name="Kelly W."/>
        </authorList>
    </citation>
    <scope>NUCLEOTIDE SEQUENCE [LARGE SCALE GENOMIC DNA]</scope>
    <source>
        <strain evidence="9 10">SAb67</strain>
    </source>
</reference>
<feature type="transmembrane region" description="Helical" evidence="7">
    <location>
        <begin position="232"/>
        <end position="254"/>
    </location>
</feature>
<dbReference type="Proteomes" id="UP000245720">
    <property type="component" value="Unassembled WGS sequence"/>
</dbReference>
<evidence type="ECO:0000256" key="4">
    <source>
        <dbReference type="ARBA" id="ARBA00022989"/>
    </source>
</evidence>
<organism evidence="9 10">
    <name type="scientific">Ruminococcus flavefaciens</name>
    <dbReference type="NCBI Taxonomy" id="1265"/>
    <lineage>
        <taxon>Bacteria</taxon>
        <taxon>Bacillati</taxon>
        <taxon>Bacillota</taxon>
        <taxon>Clostridia</taxon>
        <taxon>Eubacteriales</taxon>
        <taxon>Oscillospiraceae</taxon>
        <taxon>Ruminococcus</taxon>
    </lineage>
</organism>
<protein>
    <submittedName>
        <fullName evidence="9">FtsX-like permease family protein</fullName>
    </submittedName>
</protein>
<comment type="similarity">
    <text evidence="6">Belongs to the ABC-4 integral membrane protein family.</text>
</comment>
<dbReference type="GO" id="GO:0022857">
    <property type="term" value="F:transmembrane transporter activity"/>
    <property type="evidence" value="ECO:0007669"/>
    <property type="project" value="TreeGrafter"/>
</dbReference>
<keyword evidence="3 7" id="KW-0812">Transmembrane</keyword>
<feature type="transmembrane region" description="Helical" evidence="7">
    <location>
        <begin position="737"/>
        <end position="760"/>
    </location>
</feature>
<feature type="transmembrane region" description="Helical" evidence="7">
    <location>
        <begin position="692"/>
        <end position="717"/>
    </location>
</feature>
<dbReference type="PANTHER" id="PTHR30572">
    <property type="entry name" value="MEMBRANE COMPONENT OF TRANSPORTER-RELATED"/>
    <property type="match status" value="1"/>
</dbReference>
<evidence type="ECO:0000313" key="9">
    <source>
        <dbReference type="EMBL" id="PWJ14653.1"/>
    </source>
</evidence>
<accession>A0A315Y355</accession>
<dbReference type="GO" id="GO:0005886">
    <property type="term" value="C:plasma membrane"/>
    <property type="evidence" value="ECO:0007669"/>
    <property type="project" value="UniProtKB-SubCell"/>
</dbReference>
<gene>
    <name evidence="9" type="ORF">IE37_00638</name>
</gene>
<feature type="domain" description="ABC3 transporter permease C-terminal" evidence="8">
    <location>
        <begin position="651"/>
        <end position="763"/>
    </location>
</feature>
<comment type="caution">
    <text evidence="9">The sequence shown here is derived from an EMBL/GenBank/DDBJ whole genome shotgun (WGS) entry which is preliminary data.</text>
</comment>
<feature type="domain" description="ABC3 transporter permease C-terminal" evidence="8">
    <location>
        <begin position="232"/>
        <end position="347"/>
    </location>
</feature>
<keyword evidence="4 7" id="KW-1133">Transmembrane helix</keyword>
<evidence type="ECO:0000256" key="6">
    <source>
        <dbReference type="ARBA" id="ARBA00038076"/>
    </source>
</evidence>
<feature type="transmembrane region" description="Helical" evidence="7">
    <location>
        <begin position="275"/>
        <end position="302"/>
    </location>
</feature>
<proteinExistence type="inferred from homology"/>
<evidence type="ECO:0000256" key="2">
    <source>
        <dbReference type="ARBA" id="ARBA00022475"/>
    </source>
</evidence>
<evidence type="ECO:0000256" key="7">
    <source>
        <dbReference type="SAM" id="Phobius"/>
    </source>
</evidence>
<feature type="transmembrane region" description="Helical" evidence="7">
    <location>
        <begin position="388"/>
        <end position="412"/>
    </location>
</feature>
<evidence type="ECO:0000256" key="5">
    <source>
        <dbReference type="ARBA" id="ARBA00023136"/>
    </source>
</evidence>
<evidence type="ECO:0000259" key="8">
    <source>
        <dbReference type="Pfam" id="PF02687"/>
    </source>
</evidence>
<comment type="subcellular location">
    <subcellularLocation>
        <location evidence="1">Cell membrane</location>
        <topology evidence="1">Multi-pass membrane protein</topology>
    </subcellularLocation>
</comment>
<dbReference type="InterPro" id="IPR003838">
    <property type="entry name" value="ABC3_permease_C"/>
</dbReference>
<dbReference type="PANTHER" id="PTHR30572:SF4">
    <property type="entry name" value="ABC TRANSPORTER PERMEASE YTRF"/>
    <property type="match status" value="1"/>
</dbReference>
<sequence length="778" mass="89624">MSDKLLVNSLKKPKKYYFILYLLVVVSVFFFCSVTLFYETMLDMKYGDNKYGFQHCTIYDTSEEIISKLSTEIGVTKTIEFERNTVELPGDRPCYIDAVPQEYFSFTEYNLLSGTFPKNADEICCESSFLFELGIPFDEFIGSKIELGEKEYTVTGTFTANRLWSTFGFNEIHCFTAQPKEINSIAFSTTNIKRCQSLMNVYENKCRNVQYNMNKWAISMNKSEMRMMYRPIMLLMLAMIIAAFSHFISVIIMHHKRNIGIERLMGISLKAIRNSLFICVLRVIALAVISGAVLTLSFMPVINRLYEYTYNTDVNDFMKSNGILIILCLALAIAIIYDAVTLTVLMIRIKRSDINTVKNVHAIKVRKRETKEKISNYYIVKRHIKASWISNILTFIVICFLVCSFPVMTLYFKSVTKDMDNFEGFDYVADIDTSLTFGSIYNDAEDYMQTISDPKIEGCTAVPFYSAQCRFAVPKELITKDYIDLLSKNSDLQYDLNNNFKDSVEIPFIIVGINEKQQKQMGIELENAQAIAYRNIINYNNKHTVGIKMEYFSKIQIDEEYTLEIIGVQNNYNGLIPTSATATVLLVNFETYEELFGSGYAPSRIFYNVTKEAEDKLTSLFTGKSYINLINVNEAYRNNRQIKVMNIIYCFILIFTFIFVVMNCFVIAYLNVHNNTKEYAIMSALGISRRNISVMIAYQLCTVILISLVVSDIIALICSDHYMNSLNTYSKTILTMPFVEIMLTNVVIVFVCVVAFFLFIKKFWKFVAKERMSEINKV</sequence>
<dbReference type="AlphaFoldDB" id="A0A315Y355"/>
<dbReference type="Pfam" id="PF02687">
    <property type="entry name" value="FtsX"/>
    <property type="match status" value="2"/>
</dbReference>
<keyword evidence="5 7" id="KW-0472">Membrane</keyword>
<evidence type="ECO:0000256" key="3">
    <source>
        <dbReference type="ARBA" id="ARBA00022692"/>
    </source>
</evidence>
<name>A0A315Y355_RUMFL</name>
<keyword evidence="2" id="KW-1003">Cell membrane</keyword>
<feature type="transmembrane region" description="Helical" evidence="7">
    <location>
        <begin position="16"/>
        <end position="38"/>
    </location>
</feature>